<evidence type="ECO:0000256" key="1">
    <source>
        <dbReference type="SAM" id="Phobius"/>
    </source>
</evidence>
<accession>A0A2K1Y0X0</accession>
<evidence type="ECO:0000313" key="3">
    <source>
        <dbReference type="Proteomes" id="UP000006729"/>
    </source>
</evidence>
<evidence type="ECO:0000313" key="2">
    <source>
        <dbReference type="EMBL" id="PNT06675.1"/>
    </source>
</evidence>
<proteinExistence type="predicted"/>
<keyword evidence="1" id="KW-1133">Transmembrane helix</keyword>
<protein>
    <submittedName>
        <fullName evidence="2">Uncharacterized protein</fullName>
    </submittedName>
</protein>
<feature type="transmembrane region" description="Helical" evidence="1">
    <location>
        <begin position="69"/>
        <end position="87"/>
    </location>
</feature>
<dbReference type="Proteomes" id="UP000006729">
    <property type="component" value="Chromosome 13"/>
</dbReference>
<reference evidence="2 3" key="1">
    <citation type="journal article" date="2006" name="Science">
        <title>The genome of black cottonwood, Populus trichocarpa (Torr. &amp; Gray).</title>
        <authorList>
            <person name="Tuskan G.A."/>
            <person name="Difazio S."/>
            <person name="Jansson S."/>
            <person name="Bohlmann J."/>
            <person name="Grigoriev I."/>
            <person name="Hellsten U."/>
            <person name="Putnam N."/>
            <person name="Ralph S."/>
            <person name="Rombauts S."/>
            <person name="Salamov A."/>
            <person name="Schein J."/>
            <person name="Sterck L."/>
            <person name="Aerts A."/>
            <person name="Bhalerao R.R."/>
            <person name="Bhalerao R.P."/>
            <person name="Blaudez D."/>
            <person name="Boerjan W."/>
            <person name="Brun A."/>
            <person name="Brunner A."/>
            <person name="Busov V."/>
            <person name="Campbell M."/>
            <person name="Carlson J."/>
            <person name="Chalot M."/>
            <person name="Chapman J."/>
            <person name="Chen G.L."/>
            <person name="Cooper D."/>
            <person name="Coutinho P.M."/>
            <person name="Couturier J."/>
            <person name="Covert S."/>
            <person name="Cronk Q."/>
            <person name="Cunningham R."/>
            <person name="Davis J."/>
            <person name="Degroeve S."/>
            <person name="Dejardin A."/>
            <person name="Depamphilis C."/>
            <person name="Detter J."/>
            <person name="Dirks B."/>
            <person name="Dubchak I."/>
            <person name="Duplessis S."/>
            <person name="Ehlting J."/>
            <person name="Ellis B."/>
            <person name="Gendler K."/>
            <person name="Goodstein D."/>
            <person name="Gribskov M."/>
            <person name="Grimwood J."/>
            <person name="Groover A."/>
            <person name="Gunter L."/>
            <person name="Hamberger B."/>
            <person name="Heinze B."/>
            <person name="Helariutta Y."/>
            <person name="Henrissat B."/>
            <person name="Holligan D."/>
            <person name="Holt R."/>
            <person name="Huang W."/>
            <person name="Islam-Faridi N."/>
            <person name="Jones S."/>
            <person name="Jones-Rhoades M."/>
            <person name="Jorgensen R."/>
            <person name="Joshi C."/>
            <person name="Kangasjarvi J."/>
            <person name="Karlsson J."/>
            <person name="Kelleher C."/>
            <person name="Kirkpatrick R."/>
            <person name="Kirst M."/>
            <person name="Kohler A."/>
            <person name="Kalluri U."/>
            <person name="Larimer F."/>
            <person name="Leebens-Mack J."/>
            <person name="Leple J.C."/>
            <person name="Locascio P."/>
            <person name="Lou Y."/>
            <person name="Lucas S."/>
            <person name="Martin F."/>
            <person name="Montanini B."/>
            <person name="Napoli C."/>
            <person name="Nelson D.R."/>
            <person name="Nelson C."/>
            <person name="Nieminen K."/>
            <person name="Nilsson O."/>
            <person name="Pereda V."/>
            <person name="Peter G."/>
            <person name="Philippe R."/>
            <person name="Pilate G."/>
            <person name="Poliakov A."/>
            <person name="Razumovskaya J."/>
            <person name="Richardson P."/>
            <person name="Rinaldi C."/>
            <person name="Ritland K."/>
            <person name="Rouze P."/>
            <person name="Ryaboy D."/>
            <person name="Schmutz J."/>
            <person name="Schrader J."/>
            <person name="Segerman B."/>
            <person name="Shin H."/>
            <person name="Siddiqui A."/>
            <person name="Sterky F."/>
            <person name="Terry A."/>
            <person name="Tsai C.J."/>
            <person name="Uberbacher E."/>
            <person name="Unneberg P."/>
            <person name="Vahala J."/>
            <person name="Wall K."/>
            <person name="Wessler S."/>
            <person name="Yang G."/>
            <person name="Yin T."/>
            <person name="Douglas C."/>
            <person name="Marra M."/>
            <person name="Sandberg G."/>
            <person name="Van de Peer Y."/>
            <person name="Rokhsar D."/>
        </authorList>
    </citation>
    <scope>NUCLEOTIDE SEQUENCE [LARGE SCALE GENOMIC DNA]</scope>
    <source>
        <strain evidence="3">cv. Nisqually</strain>
    </source>
</reference>
<name>A0A2K1Y0X0_POPTR</name>
<keyword evidence="3" id="KW-1185">Reference proteome</keyword>
<sequence length="95" mass="10767">MFKNIDKIQVDVSKFIMPSGFLSVGLIHHTMNTHHDLEYTLLACAYMTSILAPLFLSKGNVQCFQFGDLYLVVYCFISCVPCINELSSMPNKIKK</sequence>
<dbReference type="EMBL" id="CM009302">
    <property type="protein sequence ID" value="PNT06675.1"/>
    <property type="molecule type" value="Genomic_DNA"/>
</dbReference>
<dbReference type="AlphaFoldDB" id="A0A2K1Y0X0"/>
<dbReference type="InParanoid" id="A0A2K1Y0X0"/>
<gene>
    <name evidence="2" type="ORF">POPTR_013G044400</name>
</gene>
<feature type="transmembrane region" description="Helical" evidence="1">
    <location>
        <begin position="37"/>
        <end position="57"/>
    </location>
</feature>
<keyword evidence="1" id="KW-0812">Transmembrane</keyword>
<keyword evidence="1" id="KW-0472">Membrane</keyword>
<organism evidence="2 3">
    <name type="scientific">Populus trichocarpa</name>
    <name type="common">Western balsam poplar</name>
    <name type="synonym">Populus balsamifera subsp. trichocarpa</name>
    <dbReference type="NCBI Taxonomy" id="3694"/>
    <lineage>
        <taxon>Eukaryota</taxon>
        <taxon>Viridiplantae</taxon>
        <taxon>Streptophyta</taxon>
        <taxon>Embryophyta</taxon>
        <taxon>Tracheophyta</taxon>
        <taxon>Spermatophyta</taxon>
        <taxon>Magnoliopsida</taxon>
        <taxon>eudicotyledons</taxon>
        <taxon>Gunneridae</taxon>
        <taxon>Pentapetalae</taxon>
        <taxon>rosids</taxon>
        <taxon>fabids</taxon>
        <taxon>Malpighiales</taxon>
        <taxon>Salicaceae</taxon>
        <taxon>Saliceae</taxon>
        <taxon>Populus</taxon>
    </lineage>
</organism>